<feature type="compositionally biased region" description="Polar residues" evidence="1">
    <location>
        <begin position="119"/>
        <end position="134"/>
    </location>
</feature>
<protein>
    <submittedName>
        <fullName evidence="2">Uncharacterized protein</fullName>
    </submittedName>
</protein>
<gene>
    <name evidence="2" type="ORF">JZ751_011092</name>
</gene>
<feature type="compositionally biased region" description="Basic and acidic residues" evidence="1">
    <location>
        <begin position="220"/>
        <end position="241"/>
    </location>
</feature>
<comment type="caution">
    <text evidence="2">The sequence shown here is derived from an EMBL/GenBank/DDBJ whole genome shotgun (WGS) entry which is preliminary data.</text>
</comment>
<evidence type="ECO:0000256" key="1">
    <source>
        <dbReference type="SAM" id="MobiDB-lite"/>
    </source>
</evidence>
<sequence length="248" mass="27735">MYNWQLRMKIPLQTWIATVVLGSGGRHATSTASPNQPTWRNRHRSEVRAHAGLEWVQDVTCGVARQVVNMFLMMCYFSREASTQHGSHLITLHTRVTAHFVCWVQTGPCTASERGAVYSQHSAAGNRPVQTSHPAQPRETPPHTSENAPQTCLISSRAAPWFCPTIDQNSSWSCRVFRHPSRANWFCSAAINLGQTILPSGATRSHTVKCRGGRKLSSAVKRESQQGYGEGKRNGEKRQEEINEWLDS</sequence>
<keyword evidence="3" id="KW-1185">Reference proteome</keyword>
<organism evidence="2 3">
    <name type="scientific">Albula glossodonta</name>
    <name type="common">roundjaw bonefish</name>
    <dbReference type="NCBI Taxonomy" id="121402"/>
    <lineage>
        <taxon>Eukaryota</taxon>
        <taxon>Metazoa</taxon>
        <taxon>Chordata</taxon>
        <taxon>Craniata</taxon>
        <taxon>Vertebrata</taxon>
        <taxon>Euteleostomi</taxon>
        <taxon>Actinopterygii</taxon>
        <taxon>Neopterygii</taxon>
        <taxon>Teleostei</taxon>
        <taxon>Albuliformes</taxon>
        <taxon>Albulidae</taxon>
        <taxon>Albula</taxon>
    </lineage>
</organism>
<evidence type="ECO:0000313" key="3">
    <source>
        <dbReference type="Proteomes" id="UP000824540"/>
    </source>
</evidence>
<accession>A0A8T2P464</accession>
<reference evidence="2" key="1">
    <citation type="thesis" date="2021" institute="BYU ScholarsArchive" country="Provo, UT, USA">
        <title>Applications of and Algorithms for Genome Assembly and Genomic Analyses with an Emphasis on Marine Teleosts.</title>
        <authorList>
            <person name="Pickett B.D."/>
        </authorList>
    </citation>
    <scope>NUCLEOTIDE SEQUENCE</scope>
    <source>
        <strain evidence="2">HI-2016</strain>
    </source>
</reference>
<dbReference type="Proteomes" id="UP000824540">
    <property type="component" value="Unassembled WGS sequence"/>
</dbReference>
<proteinExistence type="predicted"/>
<feature type="region of interest" description="Disordered" evidence="1">
    <location>
        <begin position="118"/>
        <end position="149"/>
    </location>
</feature>
<feature type="region of interest" description="Disordered" evidence="1">
    <location>
        <begin position="204"/>
        <end position="248"/>
    </location>
</feature>
<dbReference type="EMBL" id="JAFBMS010000020">
    <property type="protein sequence ID" value="KAG9344422.1"/>
    <property type="molecule type" value="Genomic_DNA"/>
</dbReference>
<dbReference type="AlphaFoldDB" id="A0A8T2P464"/>
<evidence type="ECO:0000313" key="2">
    <source>
        <dbReference type="EMBL" id="KAG9344422.1"/>
    </source>
</evidence>
<name>A0A8T2P464_9TELE</name>